<feature type="transmembrane region" description="Helical" evidence="1">
    <location>
        <begin position="24"/>
        <end position="44"/>
    </location>
</feature>
<keyword evidence="1" id="KW-0472">Membrane</keyword>
<sequence>PVYMTYICIEIFSGALRGCGDVRVPTIITVFAVCIMRIVWLAVALPFKHELSVVEFSYPLTWITATVLFAIYYAKGGWMQRCIAAQNAKTQG</sequence>
<name>K1SC17_9ZZZZ</name>
<feature type="non-terminal residue" evidence="2">
    <location>
        <position position="1"/>
    </location>
</feature>
<dbReference type="EMBL" id="AJWY01011974">
    <property type="protein sequence ID" value="EKC51270.1"/>
    <property type="molecule type" value="Genomic_DNA"/>
</dbReference>
<feature type="transmembrane region" description="Helical" evidence="1">
    <location>
        <begin position="56"/>
        <end position="74"/>
    </location>
</feature>
<dbReference type="AlphaFoldDB" id="K1SC17"/>
<keyword evidence="1" id="KW-1133">Transmembrane helix</keyword>
<protein>
    <submittedName>
        <fullName evidence="2">MATE efflux family protein</fullName>
    </submittedName>
</protein>
<reference evidence="2" key="1">
    <citation type="journal article" date="2013" name="Environ. Microbiol.">
        <title>Microbiota from the distal guts of lean and obese adolescents exhibit partial functional redundancy besides clear differences in community structure.</title>
        <authorList>
            <person name="Ferrer M."/>
            <person name="Ruiz A."/>
            <person name="Lanza F."/>
            <person name="Haange S.B."/>
            <person name="Oberbach A."/>
            <person name="Till H."/>
            <person name="Bargiela R."/>
            <person name="Campoy C."/>
            <person name="Segura M.T."/>
            <person name="Richter M."/>
            <person name="von Bergen M."/>
            <person name="Seifert J."/>
            <person name="Suarez A."/>
        </authorList>
    </citation>
    <scope>NUCLEOTIDE SEQUENCE</scope>
</reference>
<accession>K1SC17</accession>
<evidence type="ECO:0000256" key="1">
    <source>
        <dbReference type="SAM" id="Phobius"/>
    </source>
</evidence>
<keyword evidence="1" id="KW-0812">Transmembrane</keyword>
<evidence type="ECO:0000313" key="2">
    <source>
        <dbReference type="EMBL" id="EKC51270.1"/>
    </source>
</evidence>
<proteinExistence type="predicted"/>
<organism evidence="2">
    <name type="scientific">human gut metagenome</name>
    <dbReference type="NCBI Taxonomy" id="408170"/>
    <lineage>
        <taxon>unclassified sequences</taxon>
        <taxon>metagenomes</taxon>
        <taxon>organismal metagenomes</taxon>
    </lineage>
</organism>
<comment type="caution">
    <text evidence="2">The sequence shown here is derived from an EMBL/GenBank/DDBJ whole genome shotgun (WGS) entry which is preliminary data.</text>
</comment>
<gene>
    <name evidence="2" type="ORF">LEA_17492</name>
</gene>